<dbReference type="InterPro" id="IPR006311">
    <property type="entry name" value="TAT_signal"/>
</dbReference>
<comment type="caution">
    <text evidence="4">The sequence shown here is derived from an EMBL/GenBank/DDBJ whole genome shotgun (WGS) entry which is preliminary data.</text>
</comment>
<dbReference type="InterPro" id="IPR029058">
    <property type="entry name" value="AB_hydrolase_fold"/>
</dbReference>
<dbReference type="EC" id="2.3.1.-" evidence="2"/>
<dbReference type="PIRSF" id="PIRSF000443">
    <property type="entry name" value="Homoser_Ac_trans"/>
    <property type="match status" value="1"/>
</dbReference>
<keyword evidence="2" id="KW-0963">Cytoplasm</keyword>
<dbReference type="EMBL" id="JAHZUY010000028">
    <property type="protein sequence ID" value="MBW8270069.1"/>
    <property type="molecule type" value="Genomic_DNA"/>
</dbReference>
<dbReference type="Proteomes" id="UP001519924">
    <property type="component" value="Unassembled WGS sequence"/>
</dbReference>
<dbReference type="NCBIfam" id="NF005262">
    <property type="entry name" value="PRK06765.1"/>
    <property type="match status" value="1"/>
</dbReference>
<dbReference type="InterPro" id="IPR000073">
    <property type="entry name" value="AB_hydrolase_1"/>
</dbReference>
<accession>A0ABS7F394</accession>
<dbReference type="GO" id="GO:0004414">
    <property type="term" value="F:homoserine O-acetyltransferase activity"/>
    <property type="evidence" value="ECO:0007669"/>
    <property type="project" value="UniProtKB-EC"/>
</dbReference>
<keyword evidence="2" id="KW-0028">Amino-acid biosynthesis</keyword>
<dbReference type="HAMAP" id="MF_00296">
    <property type="entry name" value="MetX_acyltransf"/>
    <property type="match status" value="1"/>
</dbReference>
<comment type="similarity">
    <text evidence="2">Belongs to the AB hydrolase superfamily. MetX family.</text>
</comment>
<keyword evidence="2 4" id="KW-0012">Acyltransferase</keyword>
<comment type="subunit">
    <text evidence="2">Homodimer.</text>
</comment>
<keyword evidence="1 2" id="KW-0808">Transferase</keyword>
<evidence type="ECO:0000313" key="4">
    <source>
        <dbReference type="EMBL" id="MBW8270069.1"/>
    </source>
</evidence>
<comment type="subcellular location">
    <subcellularLocation>
        <location evidence="2">Cytoplasm</location>
    </subcellularLocation>
</comment>
<proteinExistence type="inferred from homology"/>
<sequence length="401" mass="43497">MRRDWTRRGLVAAGAAAALGGGMLARPAPTQPAAPPLVVEKRVFEAGSYRTRGGDTIANVRIGYQTAGRLNAAGDNAVLISHFFSGNSHAFGRLGGGDGPPGWWDAIIGPGKAIDTERWFVVAADNLVNVNAADPNTTTTGPATTDPATGRPYGLSFPVVSLRDFVEVHRRLVDHLGIRRLALVAGPSNGGLNTIEWAAAYPEMVERAMPVIAGELDAWLQGWLDIWAAPIRLDPNWRNGDYYGREPPLRGLAEAWKIVTLQAQDRAWTRQFNRRVAQGQDPARRLGDRFEIERVLDAAGAARARATDANSFLYMVRANQLFLNEYPSLEAAVSRSRARWLVVPAATDWIFPPGAVDELVEALRRHGRPVEVAPLGGDRGHLDGLFGIAQAAERIRAFLAA</sequence>
<dbReference type="SUPFAM" id="SSF53474">
    <property type="entry name" value="alpha/beta-Hydrolases"/>
    <property type="match status" value="1"/>
</dbReference>
<keyword evidence="5" id="KW-1185">Reference proteome</keyword>
<dbReference type="PANTHER" id="PTHR32268">
    <property type="entry name" value="HOMOSERINE O-ACETYLTRANSFERASE"/>
    <property type="match status" value="1"/>
</dbReference>
<reference evidence="4 5" key="1">
    <citation type="submission" date="2021-08" db="EMBL/GenBank/DDBJ databases">
        <title>Caldovatus sediminis gen. nov., sp. nov., a moderately thermophilic bacterium isolated from a hot spring.</title>
        <authorList>
            <person name="Hu C.-J."/>
            <person name="Li W.-J."/>
            <person name="Xian W.-D."/>
        </authorList>
    </citation>
    <scope>NUCLEOTIDE SEQUENCE [LARGE SCALE GENOMIC DNA]</scope>
    <source>
        <strain evidence="4 5">SYSU G05006</strain>
    </source>
</reference>
<comment type="caution">
    <text evidence="2">Lacks conserved residue(s) required for the propagation of feature annotation.</text>
</comment>
<feature type="domain" description="AB hydrolase-1" evidence="3">
    <location>
        <begin position="118"/>
        <end position="365"/>
    </location>
</feature>
<dbReference type="InterPro" id="IPR008220">
    <property type="entry name" value="HAT_MetX-like"/>
</dbReference>
<protein>
    <recommendedName>
        <fullName evidence="2">Probable acyltransferase</fullName>
        <ecNumber evidence="2">2.3.1.-</ecNumber>
    </recommendedName>
</protein>
<dbReference type="Gene3D" id="1.10.1740.110">
    <property type="match status" value="1"/>
</dbReference>
<gene>
    <name evidence="4" type="ORF">K1J50_11285</name>
</gene>
<evidence type="ECO:0000256" key="2">
    <source>
        <dbReference type="HAMAP-Rule" id="MF_00296"/>
    </source>
</evidence>
<dbReference type="Pfam" id="PF00561">
    <property type="entry name" value="Abhydrolase_1"/>
    <property type="match status" value="1"/>
</dbReference>
<dbReference type="Gene3D" id="3.40.50.1820">
    <property type="entry name" value="alpha/beta hydrolase"/>
    <property type="match status" value="1"/>
</dbReference>
<evidence type="ECO:0000313" key="5">
    <source>
        <dbReference type="Proteomes" id="UP001519924"/>
    </source>
</evidence>
<organism evidence="4 5">
    <name type="scientific">Caldovatus aquaticus</name>
    <dbReference type="NCBI Taxonomy" id="2865671"/>
    <lineage>
        <taxon>Bacteria</taxon>
        <taxon>Pseudomonadati</taxon>
        <taxon>Pseudomonadota</taxon>
        <taxon>Alphaproteobacteria</taxon>
        <taxon>Acetobacterales</taxon>
        <taxon>Roseomonadaceae</taxon>
        <taxon>Caldovatus</taxon>
    </lineage>
</organism>
<dbReference type="PROSITE" id="PS51318">
    <property type="entry name" value="TAT"/>
    <property type="match status" value="1"/>
</dbReference>
<name>A0ABS7F394_9PROT</name>
<dbReference type="PANTHER" id="PTHR32268:SF11">
    <property type="entry name" value="HOMOSERINE O-ACETYLTRANSFERASE"/>
    <property type="match status" value="1"/>
</dbReference>
<feature type="active site" evidence="2">
    <location>
        <position position="348"/>
    </location>
</feature>
<dbReference type="RefSeq" id="WP_220117813.1">
    <property type="nucleotide sequence ID" value="NZ_JAHZUY010000028.1"/>
</dbReference>
<evidence type="ECO:0000256" key="1">
    <source>
        <dbReference type="ARBA" id="ARBA00022679"/>
    </source>
</evidence>
<evidence type="ECO:0000259" key="3">
    <source>
        <dbReference type="Pfam" id="PF00561"/>
    </source>
</evidence>